<evidence type="ECO:0000256" key="8">
    <source>
        <dbReference type="ARBA" id="ARBA00023136"/>
    </source>
</evidence>
<gene>
    <name evidence="13" type="ORF">MARGE09_P0628</name>
</gene>
<feature type="domain" description="Citrate transporter-like" evidence="12">
    <location>
        <begin position="19"/>
        <end position="359"/>
    </location>
</feature>
<dbReference type="RefSeq" id="WP_236985928.1">
    <property type="nucleotide sequence ID" value="NZ_AP023086.1"/>
</dbReference>
<keyword evidence="4 11" id="KW-0812">Transmembrane</keyword>
<evidence type="ECO:0000256" key="4">
    <source>
        <dbReference type="ARBA" id="ARBA00022692"/>
    </source>
</evidence>
<keyword evidence="9" id="KW-0739">Sodium transport</keyword>
<evidence type="ECO:0000256" key="2">
    <source>
        <dbReference type="ARBA" id="ARBA00022448"/>
    </source>
</evidence>
<dbReference type="EMBL" id="AP023086">
    <property type="protein sequence ID" value="BCD96428.1"/>
    <property type="molecule type" value="Genomic_DNA"/>
</dbReference>
<dbReference type="PANTHER" id="PTHR43269:SF2">
    <property type="entry name" value="SODIUM_PROTON ANTIPORTER 1-RELATED"/>
    <property type="match status" value="1"/>
</dbReference>
<evidence type="ECO:0000256" key="6">
    <source>
        <dbReference type="ARBA" id="ARBA00023053"/>
    </source>
</evidence>
<dbReference type="GO" id="GO:0015297">
    <property type="term" value="F:antiporter activity"/>
    <property type="evidence" value="ECO:0007669"/>
    <property type="project" value="UniProtKB-KW"/>
</dbReference>
<reference evidence="13 14" key="1">
    <citation type="journal article" date="2022" name="IScience">
        <title>An ultrasensitive nanofiber-based assay for enzymatic hydrolysis and deep-sea microbial degradation of cellulose.</title>
        <authorList>
            <person name="Tsudome M."/>
            <person name="Tachioka M."/>
            <person name="Miyazaki M."/>
            <person name="Uchimura K."/>
            <person name="Tsuda M."/>
            <person name="Takaki Y."/>
            <person name="Deguchi S."/>
        </authorList>
    </citation>
    <scope>NUCLEOTIDE SEQUENCE [LARGE SCALE GENOMIC DNA]</scope>
    <source>
        <strain evidence="13 14">GE09</strain>
    </source>
</reference>
<keyword evidence="2" id="KW-0813">Transport</keyword>
<evidence type="ECO:0000256" key="1">
    <source>
        <dbReference type="ARBA" id="ARBA00004141"/>
    </source>
</evidence>
<protein>
    <recommendedName>
        <fullName evidence="12">Citrate transporter-like domain-containing protein</fullName>
    </recommendedName>
</protein>
<feature type="transmembrane region" description="Helical" evidence="11">
    <location>
        <begin position="285"/>
        <end position="306"/>
    </location>
</feature>
<dbReference type="GO" id="GO:0006814">
    <property type="term" value="P:sodium ion transport"/>
    <property type="evidence" value="ECO:0007669"/>
    <property type="project" value="UniProtKB-KW"/>
</dbReference>
<comment type="subcellular location">
    <subcellularLocation>
        <location evidence="1">Membrane</location>
        <topology evidence="1">Multi-pass membrane protein</topology>
    </subcellularLocation>
</comment>
<dbReference type="KEGG" id="marq:MARGE09_P0628"/>
<keyword evidence="6" id="KW-0915">Sodium</keyword>
<evidence type="ECO:0000256" key="5">
    <source>
        <dbReference type="ARBA" id="ARBA00022989"/>
    </source>
</evidence>
<name>A0AAN1WF22_9GAMM</name>
<evidence type="ECO:0000256" key="11">
    <source>
        <dbReference type="SAM" id="Phobius"/>
    </source>
</evidence>
<feature type="transmembrane region" description="Helical" evidence="11">
    <location>
        <begin position="352"/>
        <end position="375"/>
    </location>
</feature>
<keyword evidence="3" id="KW-0050">Antiport</keyword>
<feature type="transmembrane region" description="Helical" evidence="11">
    <location>
        <begin position="66"/>
        <end position="84"/>
    </location>
</feature>
<keyword evidence="8 11" id="KW-0472">Membrane</keyword>
<evidence type="ECO:0000256" key="9">
    <source>
        <dbReference type="ARBA" id="ARBA00023201"/>
    </source>
</evidence>
<feature type="transmembrane region" description="Helical" evidence="11">
    <location>
        <begin position="247"/>
        <end position="264"/>
    </location>
</feature>
<organism evidence="13 14">
    <name type="scientific">Marinagarivorans cellulosilyticus</name>
    <dbReference type="NCBI Taxonomy" id="2721545"/>
    <lineage>
        <taxon>Bacteria</taxon>
        <taxon>Pseudomonadati</taxon>
        <taxon>Pseudomonadota</taxon>
        <taxon>Gammaproteobacteria</taxon>
        <taxon>Cellvibrionales</taxon>
        <taxon>Cellvibrionaceae</taxon>
        <taxon>Marinagarivorans</taxon>
    </lineage>
</organism>
<feature type="transmembrane region" description="Helical" evidence="11">
    <location>
        <begin position="104"/>
        <end position="132"/>
    </location>
</feature>
<dbReference type="AlphaFoldDB" id="A0AAN1WF22"/>
<evidence type="ECO:0000259" key="12">
    <source>
        <dbReference type="Pfam" id="PF03600"/>
    </source>
</evidence>
<dbReference type="PANTHER" id="PTHR43269">
    <property type="entry name" value="SODIUM/PROTON ANTIPORTER 1-RELATED"/>
    <property type="match status" value="1"/>
</dbReference>
<feature type="transmembrane region" description="Helical" evidence="11">
    <location>
        <begin position="222"/>
        <end position="241"/>
    </location>
</feature>
<dbReference type="NCBIfam" id="NF038006">
    <property type="entry name" value="NhaD_1"/>
    <property type="match status" value="2"/>
</dbReference>
<dbReference type="Proteomes" id="UP001320119">
    <property type="component" value="Chromosome"/>
</dbReference>
<sequence>MEIIIISLALLALVGIAFEEVIHLNKAKSTLFLGCLSWCVLFVFASKHGDTQHMKHMLDENLLDIASLWLFLMATMTFVAYLNARGLVGDVVSRILPGEMSLRRLTLLLAVFSVVLSMLCDNITATLVALGVVQAFKLEVKERIKLCVLVVFAVNSGGVILITGDVTTLMIFSAGHVTIRELLALFIPTLIGVATLAFLMTLGRSRVVTAEVNTHKIEALDVVIALLFFSTIVCTMAFNIFFGMPPVLTFLMGLSVMFLIGGVVNKYHQEVHLLEYVRQIQFDTLMFFLGILLIVGALKEIGVLVWVTDFYFAVDPNISSFAMGVLSSFLDNVPLTAALLKAEPALSDPQWLALTYAVGVGGSLLVIGSAAGIVAMSKMRELTFMQYARFMPQLLAAYTAGYGATLLLAR</sequence>
<feature type="transmembrane region" description="Helical" evidence="11">
    <location>
        <begin position="387"/>
        <end position="409"/>
    </location>
</feature>
<keyword evidence="7" id="KW-0406">Ion transport</keyword>
<dbReference type="InterPro" id="IPR045016">
    <property type="entry name" value="NhaD-like"/>
</dbReference>
<keyword evidence="14" id="KW-1185">Reference proteome</keyword>
<dbReference type="GO" id="GO:0016020">
    <property type="term" value="C:membrane"/>
    <property type="evidence" value="ECO:0007669"/>
    <property type="project" value="UniProtKB-SubCell"/>
</dbReference>
<proteinExistence type="inferred from homology"/>
<feature type="transmembrane region" description="Helical" evidence="11">
    <location>
        <begin position="144"/>
        <end position="162"/>
    </location>
</feature>
<feature type="transmembrane region" description="Helical" evidence="11">
    <location>
        <begin position="27"/>
        <end position="45"/>
    </location>
</feature>
<dbReference type="Pfam" id="PF03600">
    <property type="entry name" value="CitMHS"/>
    <property type="match status" value="1"/>
</dbReference>
<evidence type="ECO:0000256" key="10">
    <source>
        <dbReference type="ARBA" id="ARBA00025753"/>
    </source>
</evidence>
<comment type="similarity">
    <text evidence="10">Belongs to the NhaD Na(+)/H(+) (TC 2.A.62) antiporter family.</text>
</comment>
<accession>A0AAN1WF22</accession>
<dbReference type="InterPro" id="IPR004680">
    <property type="entry name" value="Cit_transptr-like_dom"/>
</dbReference>
<evidence type="ECO:0000313" key="14">
    <source>
        <dbReference type="Proteomes" id="UP001320119"/>
    </source>
</evidence>
<evidence type="ECO:0000256" key="7">
    <source>
        <dbReference type="ARBA" id="ARBA00023065"/>
    </source>
</evidence>
<feature type="transmembrane region" description="Helical" evidence="11">
    <location>
        <begin position="182"/>
        <end position="202"/>
    </location>
</feature>
<keyword evidence="5 11" id="KW-1133">Transmembrane helix</keyword>
<evidence type="ECO:0000313" key="13">
    <source>
        <dbReference type="EMBL" id="BCD96428.1"/>
    </source>
</evidence>
<evidence type="ECO:0000256" key="3">
    <source>
        <dbReference type="ARBA" id="ARBA00022449"/>
    </source>
</evidence>